<dbReference type="Proteomes" id="UP001219518">
    <property type="component" value="Unassembled WGS sequence"/>
</dbReference>
<name>A0AAE1H335_9NEOP</name>
<reference evidence="5" key="2">
    <citation type="journal article" date="2023" name="BMC Genomics">
        <title>Pest status, molecular evolution, and epigenetic factors derived from the genome assembly of Frankliniella fusca, a thysanopteran phytovirus vector.</title>
        <authorList>
            <person name="Catto M.A."/>
            <person name="Labadie P.E."/>
            <person name="Jacobson A.L."/>
            <person name="Kennedy G.G."/>
            <person name="Srinivasan R."/>
            <person name="Hunt B.G."/>
        </authorList>
    </citation>
    <scope>NUCLEOTIDE SEQUENCE</scope>
    <source>
        <strain evidence="5">PL_HMW_Pooled</strain>
    </source>
</reference>
<dbReference type="GO" id="GO:0005615">
    <property type="term" value="C:extracellular space"/>
    <property type="evidence" value="ECO:0007669"/>
    <property type="project" value="TreeGrafter"/>
</dbReference>
<dbReference type="FunFam" id="3.15.10.30:FF:000001">
    <property type="entry name" value="Takeout-like protein 1"/>
    <property type="match status" value="1"/>
</dbReference>
<keyword evidence="1 4" id="KW-0732">Signal</keyword>
<comment type="similarity">
    <text evidence="3">Belongs to the TO family.</text>
</comment>
<proteinExistence type="inferred from homology"/>
<evidence type="ECO:0000313" key="5">
    <source>
        <dbReference type="EMBL" id="KAK3913673.1"/>
    </source>
</evidence>
<dbReference type="PANTHER" id="PTHR11008">
    <property type="entry name" value="PROTEIN TAKEOUT-LIKE PROTEIN"/>
    <property type="match status" value="1"/>
</dbReference>
<reference evidence="5" key="1">
    <citation type="submission" date="2021-07" db="EMBL/GenBank/DDBJ databases">
        <authorList>
            <person name="Catto M.A."/>
            <person name="Jacobson A."/>
            <person name="Kennedy G."/>
            <person name="Labadie P."/>
            <person name="Hunt B.G."/>
            <person name="Srinivasan R."/>
        </authorList>
    </citation>
    <scope>NUCLEOTIDE SEQUENCE</scope>
    <source>
        <strain evidence="5">PL_HMW_Pooled</strain>
        <tissue evidence="5">Head</tissue>
    </source>
</reference>
<evidence type="ECO:0000313" key="6">
    <source>
        <dbReference type="Proteomes" id="UP001219518"/>
    </source>
</evidence>
<evidence type="ECO:0000256" key="1">
    <source>
        <dbReference type="ARBA" id="ARBA00022729"/>
    </source>
</evidence>
<dbReference type="InterPro" id="IPR010562">
    <property type="entry name" value="Haemolymph_juvenile_hormone-bd"/>
</dbReference>
<dbReference type="PANTHER" id="PTHR11008:SF32">
    <property type="entry name" value="CIRCADIAN CLOCK-CONTROLLED PROTEIN DAYWAKE-RELATED"/>
    <property type="match status" value="1"/>
</dbReference>
<evidence type="ECO:0000256" key="4">
    <source>
        <dbReference type="SAM" id="SignalP"/>
    </source>
</evidence>
<sequence length="261" mass="28877">MVPPSGSGQRRYPGSLLHIILAAVLVGVAAAGKLPPDIKRCSRSSPQFSSCLRDAVQDTLPKLKHGLPKLGLPPLDPLIVSELRISQGDGPVGLNLVFKDLITTGLVDNDEVYTAEIDLEKLTINASFLFPRAVVTSNYTVNGKVLLLPVTGSGGCKVVLKDCACRWRMQGQRIKKKDGKEYIDVVTTEIKMTPKKMEMQFDNLFNGDPQLGKTMNRVLNDNWELVYNEIGSSFEEAYAEVVRQHTRSLFLHVPLEDLFLK</sequence>
<gene>
    <name evidence="5" type="ORF">KUF71_023130</name>
</gene>
<dbReference type="AlphaFoldDB" id="A0AAE1H335"/>
<dbReference type="Gene3D" id="3.15.10.30">
    <property type="entry name" value="Haemolymph juvenile hormone binding protein"/>
    <property type="match status" value="1"/>
</dbReference>
<organism evidence="5 6">
    <name type="scientific">Frankliniella fusca</name>
    <dbReference type="NCBI Taxonomy" id="407009"/>
    <lineage>
        <taxon>Eukaryota</taxon>
        <taxon>Metazoa</taxon>
        <taxon>Ecdysozoa</taxon>
        <taxon>Arthropoda</taxon>
        <taxon>Hexapoda</taxon>
        <taxon>Insecta</taxon>
        <taxon>Pterygota</taxon>
        <taxon>Neoptera</taxon>
        <taxon>Paraneoptera</taxon>
        <taxon>Thysanoptera</taxon>
        <taxon>Terebrantia</taxon>
        <taxon>Thripoidea</taxon>
        <taxon>Thripidae</taxon>
        <taxon>Frankliniella</taxon>
    </lineage>
</organism>
<comment type="caution">
    <text evidence="5">The sequence shown here is derived from an EMBL/GenBank/DDBJ whole genome shotgun (WGS) entry which is preliminary data.</text>
</comment>
<protein>
    <submittedName>
        <fullName evidence="5">Protein takeout</fullName>
    </submittedName>
</protein>
<keyword evidence="6" id="KW-1185">Reference proteome</keyword>
<accession>A0AAE1H335</accession>
<dbReference type="InterPro" id="IPR038606">
    <property type="entry name" value="To_sf"/>
</dbReference>
<feature type="signal peptide" evidence="4">
    <location>
        <begin position="1"/>
        <end position="31"/>
    </location>
</feature>
<dbReference type="Pfam" id="PF06585">
    <property type="entry name" value="JHBP"/>
    <property type="match status" value="1"/>
</dbReference>
<dbReference type="SMART" id="SM00700">
    <property type="entry name" value="JHBP"/>
    <property type="match status" value="1"/>
</dbReference>
<dbReference type="EMBL" id="JAHWGI010000335">
    <property type="protein sequence ID" value="KAK3913673.1"/>
    <property type="molecule type" value="Genomic_DNA"/>
</dbReference>
<feature type="chain" id="PRO_5042045277" evidence="4">
    <location>
        <begin position="32"/>
        <end position="261"/>
    </location>
</feature>
<evidence type="ECO:0000256" key="2">
    <source>
        <dbReference type="ARBA" id="ARBA00023108"/>
    </source>
</evidence>
<dbReference type="GO" id="GO:0007623">
    <property type="term" value="P:circadian rhythm"/>
    <property type="evidence" value="ECO:0007669"/>
    <property type="project" value="UniProtKB-ARBA"/>
</dbReference>
<evidence type="ECO:0000256" key="3">
    <source>
        <dbReference type="ARBA" id="ARBA00060902"/>
    </source>
</evidence>
<keyword evidence="2" id="KW-0090">Biological rhythms</keyword>